<keyword evidence="6" id="KW-0029">Amino-acid transport</keyword>
<reference evidence="11 12" key="2">
    <citation type="journal article" date="2015" name="Antonie Van Leeuwenhoek">
        <title>Thioclava indica sp. nov., isolated from surface seawater of the Indian Ocean.</title>
        <authorList>
            <person name="Liu Y."/>
            <person name="Lai Q."/>
            <person name="Du J."/>
            <person name="Xu H."/>
            <person name="Jiang L."/>
            <person name="Shao Z."/>
        </authorList>
    </citation>
    <scope>NUCLEOTIDE SEQUENCE [LARGE SCALE GENOMIC DNA]</scope>
    <source>
        <strain evidence="11 12">13D2W-2</strain>
    </source>
</reference>
<proteinExistence type="inferred from homology"/>
<evidence type="ECO:0000313" key="11">
    <source>
        <dbReference type="EMBL" id="KFE35556.1"/>
    </source>
</evidence>
<evidence type="ECO:0000313" key="12">
    <source>
        <dbReference type="Proteomes" id="UP000028607"/>
    </source>
</evidence>
<dbReference type="eggNOG" id="COG4597">
    <property type="taxonomic scope" value="Bacteria"/>
</dbReference>
<keyword evidence="3 9" id="KW-0813">Transport</keyword>
<dbReference type="AlphaFoldDB" id="A0A085TXV9"/>
<evidence type="ECO:0000256" key="8">
    <source>
        <dbReference type="ARBA" id="ARBA00023136"/>
    </source>
</evidence>
<feature type="transmembrane region" description="Helical" evidence="9">
    <location>
        <begin position="204"/>
        <end position="225"/>
    </location>
</feature>
<feature type="transmembrane region" description="Helical" evidence="9">
    <location>
        <begin position="246"/>
        <end position="268"/>
    </location>
</feature>
<evidence type="ECO:0000256" key="3">
    <source>
        <dbReference type="ARBA" id="ARBA00022448"/>
    </source>
</evidence>
<protein>
    <submittedName>
        <fullName evidence="11">Polar amino acid ABC transporter permease</fullName>
    </submittedName>
</protein>
<dbReference type="InterPro" id="IPR000515">
    <property type="entry name" value="MetI-like"/>
</dbReference>
<evidence type="ECO:0000256" key="5">
    <source>
        <dbReference type="ARBA" id="ARBA00022692"/>
    </source>
</evidence>
<reference evidence="12" key="1">
    <citation type="submission" date="2013-04" db="EMBL/GenBank/DDBJ databases">
        <title>Thioclava sp. 13D2W-2 Genome Sequencing.</title>
        <authorList>
            <person name="Lai Q."/>
            <person name="Li G."/>
            <person name="Shao Z."/>
        </authorList>
    </citation>
    <scope>NUCLEOTIDE SEQUENCE [LARGE SCALE GENOMIC DNA]</scope>
    <source>
        <strain evidence="12">13D2W-2</strain>
    </source>
</reference>
<dbReference type="OrthoDB" id="9808531at2"/>
<dbReference type="PANTHER" id="PTHR30614:SF37">
    <property type="entry name" value="AMINO-ACID ABC TRANSPORTER PERMEASE PROTEIN YHDX-RELATED"/>
    <property type="match status" value="1"/>
</dbReference>
<comment type="subcellular location">
    <subcellularLocation>
        <location evidence="1">Cell inner membrane</location>
        <topology evidence="1">Multi-pass membrane protein</topology>
    </subcellularLocation>
    <subcellularLocation>
        <location evidence="9">Cell membrane</location>
        <topology evidence="9">Multi-pass membrane protein</topology>
    </subcellularLocation>
</comment>
<keyword evidence="7 9" id="KW-1133">Transmembrane helix</keyword>
<accession>A0A085TXV9</accession>
<dbReference type="SUPFAM" id="SSF161098">
    <property type="entry name" value="MetI-like"/>
    <property type="match status" value="1"/>
</dbReference>
<evidence type="ECO:0000256" key="6">
    <source>
        <dbReference type="ARBA" id="ARBA00022970"/>
    </source>
</evidence>
<feature type="transmembrane region" description="Helical" evidence="9">
    <location>
        <begin position="24"/>
        <end position="45"/>
    </location>
</feature>
<dbReference type="InterPro" id="IPR010065">
    <property type="entry name" value="AA_ABC_transptr_permease_3TM"/>
</dbReference>
<gene>
    <name evidence="11" type="ORF">DW2_06328</name>
</gene>
<dbReference type="NCBIfam" id="TIGR01726">
    <property type="entry name" value="HEQRo_perm_3TM"/>
    <property type="match status" value="1"/>
</dbReference>
<dbReference type="GO" id="GO:0043190">
    <property type="term" value="C:ATP-binding cassette (ABC) transporter complex"/>
    <property type="evidence" value="ECO:0007669"/>
    <property type="project" value="InterPro"/>
</dbReference>
<dbReference type="PANTHER" id="PTHR30614">
    <property type="entry name" value="MEMBRANE COMPONENT OF AMINO ACID ABC TRANSPORTER"/>
    <property type="match status" value="1"/>
</dbReference>
<organism evidence="11 12">
    <name type="scientific">Thioclava atlantica</name>
    <dbReference type="NCBI Taxonomy" id="1317124"/>
    <lineage>
        <taxon>Bacteria</taxon>
        <taxon>Pseudomonadati</taxon>
        <taxon>Pseudomonadota</taxon>
        <taxon>Alphaproteobacteria</taxon>
        <taxon>Rhodobacterales</taxon>
        <taxon>Paracoccaceae</taxon>
        <taxon>Thioclava</taxon>
    </lineage>
</organism>
<feature type="transmembrane region" description="Helical" evidence="9">
    <location>
        <begin position="288"/>
        <end position="315"/>
    </location>
</feature>
<feature type="transmembrane region" description="Helical" evidence="9">
    <location>
        <begin position="131"/>
        <end position="152"/>
    </location>
</feature>
<dbReference type="EMBL" id="AQRC01000004">
    <property type="protein sequence ID" value="KFE35556.1"/>
    <property type="molecule type" value="Genomic_DNA"/>
</dbReference>
<dbReference type="GO" id="GO:0006865">
    <property type="term" value="P:amino acid transport"/>
    <property type="evidence" value="ECO:0007669"/>
    <property type="project" value="UniProtKB-KW"/>
</dbReference>
<keyword evidence="4" id="KW-1003">Cell membrane</keyword>
<dbReference type="PROSITE" id="PS50928">
    <property type="entry name" value="ABC_TM1"/>
    <property type="match status" value="1"/>
</dbReference>
<comment type="caution">
    <text evidence="11">The sequence shown here is derived from an EMBL/GenBank/DDBJ whole genome shotgun (WGS) entry which is preliminary data.</text>
</comment>
<evidence type="ECO:0000256" key="4">
    <source>
        <dbReference type="ARBA" id="ARBA00022475"/>
    </source>
</evidence>
<feature type="transmembrane region" description="Helical" evidence="9">
    <location>
        <begin position="336"/>
        <end position="355"/>
    </location>
</feature>
<evidence type="ECO:0000256" key="2">
    <source>
        <dbReference type="ARBA" id="ARBA00010072"/>
    </source>
</evidence>
<dbReference type="RefSeq" id="WP_038144671.1">
    <property type="nucleotide sequence ID" value="NZ_AQRC01000004.1"/>
</dbReference>
<dbReference type="Pfam" id="PF00528">
    <property type="entry name" value="BPD_transp_1"/>
    <property type="match status" value="1"/>
</dbReference>
<keyword evidence="8 9" id="KW-0472">Membrane</keyword>
<evidence type="ECO:0000256" key="1">
    <source>
        <dbReference type="ARBA" id="ARBA00004429"/>
    </source>
</evidence>
<dbReference type="InterPro" id="IPR035906">
    <property type="entry name" value="MetI-like_sf"/>
</dbReference>
<keyword evidence="5 9" id="KW-0812">Transmembrane</keyword>
<evidence type="ECO:0000259" key="10">
    <source>
        <dbReference type="PROSITE" id="PS50928"/>
    </source>
</evidence>
<feature type="transmembrane region" description="Helical" evidence="9">
    <location>
        <begin position="390"/>
        <end position="412"/>
    </location>
</feature>
<dbReference type="STRING" id="1317124.DW2_06328"/>
<dbReference type="PATRIC" id="fig|1317124.6.peg.1283"/>
<dbReference type="InterPro" id="IPR043429">
    <property type="entry name" value="ArtM/GltK/GlnP/TcyL/YhdX-like"/>
</dbReference>
<feature type="transmembrane region" description="Helical" evidence="9">
    <location>
        <begin position="97"/>
        <end position="119"/>
    </location>
</feature>
<dbReference type="Proteomes" id="UP000028607">
    <property type="component" value="Unassembled WGS sequence"/>
</dbReference>
<name>A0A085TXV9_9RHOB</name>
<feature type="domain" description="ABC transmembrane type-1" evidence="10">
    <location>
        <begin position="93"/>
        <end position="409"/>
    </location>
</feature>
<dbReference type="Gene3D" id="1.10.3720.10">
    <property type="entry name" value="MetI-like"/>
    <property type="match status" value="2"/>
</dbReference>
<sequence>MTTAHDAPEHSGFRLSQLIYDTRYRSLTIQVVVFFLVMAFVGWLVDNTIQNLNALGKDFNFGFLWQRAGYDIGNALIPYNNDMTHGRAMLVGLVNTLWISFLGCVAATILGVVVGVLRLSKNWLVARMMTIYVEVFRNIPLLLWILVAIALLTEVAPSPNAYKINPETGEAKLSMVFESIAFTNRYTAIPSIHFDRSLGVIDTAFMPISLNVLAIAVVLGLCFWINKRLLAHAGRVQEATGKRPTTWWKSALILVVPTLALLIALGFNPDEPVLKGFNFTGGTNVSNSFVALWAGLSLYTAAFIAEIVRAGILAISKGQTEAAYALGLRPNRTMNLVILPQALRVIIPPLISQYLNLTKNSSLAIAVGYLELRGTLGGITLNQTGRELEAITLMMLLYLAISLTISGVMNVYNNRVKLKER</sequence>
<evidence type="ECO:0000256" key="7">
    <source>
        <dbReference type="ARBA" id="ARBA00022989"/>
    </source>
</evidence>
<dbReference type="GO" id="GO:0022857">
    <property type="term" value="F:transmembrane transporter activity"/>
    <property type="evidence" value="ECO:0007669"/>
    <property type="project" value="InterPro"/>
</dbReference>
<evidence type="ECO:0000256" key="9">
    <source>
        <dbReference type="RuleBase" id="RU363032"/>
    </source>
</evidence>
<comment type="similarity">
    <text evidence="2">Belongs to the binding-protein-dependent transport system permease family. HisMQ subfamily.</text>
</comment>
<keyword evidence="12" id="KW-1185">Reference proteome</keyword>
<dbReference type="CDD" id="cd06261">
    <property type="entry name" value="TM_PBP2"/>
    <property type="match status" value="2"/>
</dbReference>